<keyword evidence="2" id="KW-0732">Signal</keyword>
<evidence type="ECO:0000313" key="3">
    <source>
        <dbReference type="EMBL" id="KAF2180186.1"/>
    </source>
</evidence>
<keyword evidence="1" id="KW-0812">Transmembrane</keyword>
<reference evidence="3" key="1">
    <citation type="journal article" date="2020" name="Stud. Mycol.">
        <title>101 Dothideomycetes genomes: a test case for predicting lifestyles and emergence of pathogens.</title>
        <authorList>
            <person name="Haridas S."/>
            <person name="Albert R."/>
            <person name="Binder M."/>
            <person name="Bloem J."/>
            <person name="Labutti K."/>
            <person name="Salamov A."/>
            <person name="Andreopoulos B."/>
            <person name="Baker S."/>
            <person name="Barry K."/>
            <person name="Bills G."/>
            <person name="Bluhm B."/>
            <person name="Cannon C."/>
            <person name="Castanera R."/>
            <person name="Culley D."/>
            <person name="Daum C."/>
            <person name="Ezra D."/>
            <person name="Gonzalez J."/>
            <person name="Henrissat B."/>
            <person name="Kuo A."/>
            <person name="Liang C."/>
            <person name="Lipzen A."/>
            <person name="Lutzoni F."/>
            <person name="Magnuson J."/>
            <person name="Mondo S."/>
            <person name="Nolan M."/>
            <person name="Ohm R."/>
            <person name="Pangilinan J."/>
            <person name="Park H.-J."/>
            <person name="Ramirez L."/>
            <person name="Alfaro M."/>
            <person name="Sun H."/>
            <person name="Tritt A."/>
            <person name="Yoshinaga Y."/>
            <person name="Zwiers L.-H."/>
            <person name="Turgeon B."/>
            <person name="Goodwin S."/>
            <person name="Spatafora J."/>
            <person name="Crous P."/>
            <person name="Grigoriev I."/>
        </authorList>
    </citation>
    <scope>NUCLEOTIDE SEQUENCE</scope>
    <source>
        <strain evidence="3">CBS 207.26</strain>
    </source>
</reference>
<name>A0A6A6DRD4_9PEZI</name>
<dbReference type="EMBL" id="ML994659">
    <property type="protein sequence ID" value="KAF2180186.1"/>
    <property type="molecule type" value="Genomic_DNA"/>
</dbReference>
<evidence type="ECO:0000256" key="2">
    <source>
        <dbReference type="SAM" id="SignalP"/>
    </source>
</evidence>
<keyword evidence="1" id="KW-0472">Membrane</keyword>
<evidence type="ECO:0000313" key="4">
    <source>
        <dbReference type="Proteomes" id="UP000800200"/>
    </source>
</evidence>
<sequence length="146" mass="15295">MFHAFRSFPIHYSFLLLTIILMEEGSSSDSYQSSESYYSPESAKSPLSQPVVAIHLGLPKPGRLTGGIKGRGGLGCECRCVADGCDRLLEGGVGPESSAFIVLANSDSFLTLGLGAGMGIIWARVLSIAGGLLGAIVGVRDRGFDI</sequence>
<proteinExistence type="predicted"/>
<protein>
    <submittedName>
        <fullName evidence="3">Uncharacterized protein</fullName>
    </submittedName>
</protein>
<evidence type="ECO:0000256" key="1">
    <source>
        <dbReference type="SAM" id="Phobius"/>
    </source>
</evidence>
<gene>
    <name evidence="3" type="ORF">K469DRAFT_289787</name>
</gene>
<accession>A0A6A6DRD4</accession>
<feature type="chain" id="PRO_5025349238" evidence="2">
    <location>
        <begin position="29"/>
        <end position="146"/>
    </location>
</feature>
<feature type="signal peptide" evidence="2">
    <location>
        <begin position="1"/>
        <end position="28"/>
    </location>
</feature>
<dbReference type="Proteomes" id="UP000800200">
    <property type="component" value="Unassembled WGS sequence"/>
</dbReference>
<keyword evidence="4" id="KW-1185">Reference proteome</keyword>
<dbReference type="AlphaFoldDB" id="A0A6A6DRD4"/>
<organism evidence="3 4">
    <name type="scientific">Zopfia rhizophila CBS 207.26</name>
    <dbReference type="NCBI Taxonomy" id="1314779"/>
    <lineage>
        <taxon>Eukaryota</taxon>
        <taxon>Fungi</taxon>
        <taxon>Dikarya</taxon>
        <taxon>Ascomycota</taxon>
        <taxon>Pezizomycotina</taxon>
        <taxon>Dothideomycetes</taxon>
        <taxon>Dothideomycetes incertae sedis</taxon>
        <taxon>Zopfiaceae</taxon>
        <taxon>Zopfia</taxon>
    </lineage>
</organism>
<keyword evidence="1" id="KW-1133">Transmembrane helix</keyword>
<feature type="transmembrane region" description="Helical" evidence="1">
    <location>
        <begin position="119"/>
        <end position="139"/>
    </location>
</feature>